<name>A0A4R6YNG5_9GAMM</name>
<sequence>MSQDATQSDQAGSGSGASHAPSAAKSRNSSSLLRLAPRSMGPHPGRGLDAAPGWLSQQGQFSAEVVAKAGEMSTLKPESLTILVDIVNKCNLRCIMCHFSFDEVFYQRSQLMQPETFAAIAKSIRPYTRKLTLSAAYEPTASPHFGEILRIAGEHRFAEIGFLTNGNLLTDKLAETIVDSGVTELCVSVHAARSHTYAHILRGCSLEKAIQNVEKVLELRRLRQSALPRVQFNVALMRSNVEELVEIIELAARLGVDAVAFRHLIVFEGLDMEAESLARHDKRHANRCIRQALLRAQELGVTLFNAADFFDIDGFEAHTQCVEMPAVPAAAEAQPADRGIRARVGAWLKRFLASPPPTAAPVLHGSVDTPAGDIHFYGESVELSGWALAEGGIAGIALARNPLPGEPREHIDADGLVPLGVARFHNATRPDVIRAFPHNRHAFRAGWSFTLHRRDLPQAADGLVVHVIARASNDHRLLIGKRRVSLGVHAGDYCHVRCHKPFDSLYIDARARVYPYPDCHTDQPFGVMAGQSFDDVWHDPRLAALRLDMVAGNAPGMCVRCPLFINRDVDDEQTFAPHADFSTETAR</sequence>
<keyword evidence="11" id="KW-1185">Reference proteome</keyword>
<organism evidence="10 11">
    <name type="scientific">Tahibacter aquaticus</name>
    <dbReference type="NCBI Taxonomy" id="520092"/>
    <lineage>
        <taxon>Bacteria</taxon>
        <taxon>Pseudomonadati</taxon>
        <taxon>Pseudomonadota</taxon>
        <taxon>Gammaproteobacteria</taxon>
        <taxon>Lysobacterales</taxon>
        <taxon>Rhodanobacteraceae</taxon>
        <taxon>Tahibacter</taxon>
    </lineage>
</organism>
<dbReference type="InterPro" id="IPR007197">
    <property type="entry name" value="rSAM"/>
</dbReference>
<evidence type="ECO:0000256" key="7">
    <source>
        <dbReference type="ARBA" id="ARBA00023014"/>
    </source>
</evidence>
<dbReference type="SFLD" id="SFLDS00029">
    <property type="entry name" value="Radical_SAM"/>
    <property type="match status" value="1"/>
</dbReference>
<keyword evidence="3" id="KW-0949">S-adenosyl-L-methionine</keyword>
<dbReference type="SUPFAM" id="SSF102114">
    <property type="entry name" value="Radical SAM enzymes"/>
    <property type="match status" value="1"/>
</dbReference>
<comment type="cofactor">
    <cofactor evidence="1">
        <name>[4Fe-4S] cluster</name>
        <dbReference type="ChEBI" id="CHEBI:49883"/>
    </cofactor>
</comment>
<dbReference type="InterPro" id="IPR000385">
    <property type="entry name" value="MoaA_NifB_PqqE_Fe-S-bd_CS"/>
</dbReference>
<dbReference type="InterPro" id="IPR058240">
    <property type="entry name" value="rSAM_sf"/>
</dbReference>
<keyword evidence="5" id="KW-0560">Oxidoreductase</keyword>
<dbReference type="InterPro" id="IPR050377">
    <property type="entry name" value="Radical_SAM_PqqE_MftC-like"/>
</dbReference>
<keyword evidence="6" id="KW-0408">Iron</keyword>
<dbReference type="GO" id="GO:0051539">
    <property type="term" value="F:4 iron, 4 sulfur cluster binding"/>
    <property type="evidence" value="ECO:0007669"/>
    <property type="project" value="UniProtKB-KW"/>
</dbReference>
<comment type="caution">
    <text evidence="10">The sequence shown here is derived from an EMBL/GenBank/DDBJ whole genome shotgun (WGS) entry which is preliminary data.</text>
</comment>
<evidence type="ECO:0000256" key="2">
    <source>
        <dbReference type="ARBA" id="ARBA00022485"/>
    </source>
</evidence>
<evidence type="ECO:0000256" key="3">
    <source>
        <dbReference type="ARBA" id="ARBA00022691"/>
    </source>
</evidence>
<evidence type="ECO:0000256" key="8">
    <source>
        <dbReference type="SAM" id="MobiDB-lite"/>
    </source>
</evidence>
<feature type="region of interest" description="Disordered" evidence="8">
    <location>
        <begin position="1"/>
        <end position="53"/>
    </location>
</feature>
<evidence type="ECO:0000259" key="9">
    <source>
        <dbReference type="PROSITE" id="PS51918"/>
    </source>
</evidence>
<protein>
    <submittedName>
        <fullName evidence="10">Radical SAM family protein</fullName>
    </submittedName>
</protein>
<keyword evidence="2" id="KW-0004">4Fe-4S</keyword>
<dbReference type="AlphaFoldDB" id="A0A4R6YNG5"/>
<dbReference type="CDD" id="cd01335">
    <property type="entry name" value="Radical_SAM"/>
    <property type="match status" value="1"/>
</dbReference>
<dbReference type="InterPro" id="IPR006638">
    <property type="entry name" value="Elp3/MiaA/NifB-like_rSAM"/>
</dbReference>
<dbReference type="Proteomes" id="UP000295293">
    <property type="component" value="Unassembled WGS sequence"/>
</dbReference>
<dbReference type="CDD" id="cd21109">
    <property type="entry name" value="SPASM"/>
    <property type="match status" value="1"/>
</dbReference>
<dbReference type="PANTHER" id="PTHR11228">
    <property type="entry name" value="RADICAL SAM DOMAIN PROTEIN"/>
    <property type="match status" value="1"/>
</dbReference>
<dbReference type="PANTHER" id="PTHR11228:SF7">
    <property type="entry name" value="PQQA PEPTIDE CYCLASE"/>
    <property type="match status" value="1"/>
</dbReference>
<gene>
    <name evidence="10" type="ORF">DFR29_11747</name>
</gene>
<evidence type="ECO:0000313" key="10">
    <source>
        <dbReference type="EMBL" id="TDR39142.1"/>
    </source>
</evidence>
<dbReference type="Gene3D" id="3.20.20.70">
    <property type="entry name" value="Aldolase class I"/>
    <property type="match status" value="2"/>
</dbReference>
<dbReference type="Pfam" id="PF04055">
    <property type="entry name" value="Radical_SAM"/>
    <property type="match status" value="1"/>
</dbReference>
<reference evidence="10 11" key="1">
    <citation type="submission" date="2019-03" db="EMBL/GenBank/DDBJ databases">
        <title>Genomic Encyclopedia of Type Strains, Phase IV (KMG-IV): sequencing the most valuable type-strain genomes for metagenomic binning, comparative biology and taxonomic classification.</title>
        <authorList>
            <person name="Goeker M."/>
        </authorList>
    </citation>
    <scope>NUCLEOTIDE SEQUENCE [LARGE SCALE GENOMIC DNA]</scope>
    <source>
        <strain evidence="10 11">DSM 21667</strain>
    </source>
</reference>
<evidence type="ECO:0000256" key="5">
    <source>
        <dbReference type="ARBA" id="ARBA00023002"/>
    </source>
</evidence>
<dbReference type="PROSITE" id="PS51918">
    <property type="entry name" value="RADICAL_SAM"/>
    <property type="match status" value="1"/>
</dbReference>
<dbReference type="GO" id="GO:0032324">
    <property type="term" value="P:molybdopterin cofactor biosynthetic process"/>
    <property type="evidence" value="ECO:0007669"/>
    <property type="project" value="UniProtKB-ARBA"/>
</dbReference>
<feature type="compositionally biased region" description="Polar residues" evidence="8">
    <location>
        <begin position="1"/>
        <end position="10"/>
    </location>
</feature>
<feature type="domain" description="Radical SAM core" evidence="9">
    <location>
        <begin position="76"/>
        <end position="307"/>
    </location>
</feature>
<dbReference type="InterPro" id="IPR013785">
    <property type="entry name" value="Aldolase_TIM"/>
</dbReference>
<proteinExistence type="predicted"/>
<dbReference type="GO" id="GO:0046872">
    <property type="term" value="F:metal ion binding"/>
    <property type="evidence" value="ECO:0007669"/>
    <property type="project" value="UniProtKB-KW"/>
</dbReference>
<dbReference type="EMBL" id="SNZH01000017">
    <property type="protein sequence ID" value="TDR39142.1"/>
    <property type="molecule type" value="Genomic_DNA"/>
</dbReference>
<dbReference type="OrthoDB" id="9782387at2"/>
<keyword evidence="7" id="KW-0411">Iron-sulfur</keyword>
<evidence type="ECO:0000256" key="4">
    <source>
        <dbReference type="ARBA" id="ARBA00022723"/>
    </source>
</evidence>
<dbReference type="GO" id="GO:0016491">
    <property type="term" value="F:oxidoreductase activity"/>
    <property type="evidence" value="ECO:0007669"/>
    <property type="project" value="UniProtKB-KW"/>
</dbReference>
<evidence type="ECO:0000256" key="1">
    <source>
        <dbReference type="ARBA" id="ARBA00001966"/>
    </source>
</evidence>
<feature type="compositionally biased region" description="Low complexity" evidence="8">
    <location>
        <begin position="16"/>
        <end position="26"/>
    </location>
</feature>
<accession>A0A4R6YNG5</accession>
<dbReference type="SFLD" id="SFLDG01067">
    <property type="entry name" value="SPASM/twitch_domain_containing"/>
    <property type="match status" value="1"/>
</dbReference>
<evidence type="ECO:0000313" key="11">
    <source>
        <dbReference type="Proteomes" id="UP000295293"/>
    </source>
</evidence>
<dbReference type="SMART" id="SM00729">
    <property type="entry name" value="Elp3"/>
    <property type="match status" value="1"/>
</dbReference>
<evidence type="ECO:0000256" key="6">
    <source>
        <dbReference type="ARBA" id="ARBA00023004"/>
    </source>
</evidence>
<keyword evidence="4" id="KW-0479">Metal-binding</keyword>
<dbReference type="PROSITE" id="PS01305">
    <property type="entry name" value="MOAA_NIFB_PQQE"/>
    <property type="match status" value="1"/>
</dbReference>